<dbReference type="Gene3D" id="3.10.350.10">
    <property type="entry name" value="LysM domain"/>
    <property type="match status" value="3"/>
</dbReference>
<dbReference type="InterPro" id="IPR018392">
    <property type="entry name" value="LysM"/>
</dbReference>
<gene>
    <name evidence="9" type="ORF">J2R98_000028</name>
</gene>
<feature type="domain" description="NlpC/P60" evidence="8">
    <location>
        <begin position="312"/>
        <end position="436"/>
    </location>
</feature>
<keyword evidence="4" id="KW-0677">Repeat</keyword>
<dbReference type="SUPFAM" id="SSF47090">
    <property type="entry name" value="PGBD-like"/>
    <property type="match status" value="1"/>
</dbReference>
<comment type="caution">
    <text evidence="9">The sequence shown here is derived from an EMBL/GenBank/DDBJ whole genome shotgun (WGS) entry which is preliminary data.</text>
</comment>
<dbReference type="RefSeq" id="WP_307064907.1">
    <property type="nucleotide sequence ID" value="NZ_JAUSUP010000001.1"/>
</dbReference>
<dbReference type="Proteomes" id="UP001236723">
    <property type="component" value="Unassembled WGS sequence"/>
</dbReference>
<keyword evidence="3" id="KW-0732">Signal</keyword>
<dbReference type="InterPro" id="IPR052062">
    <property type="entry name" value="Murein_DD/LD_carboxypeptidase"/>
</dbReference>
<evidence type="ECO:0000256" key="6">
    <source>
        <dbReference type="ARBA" id="ARBA00022807"/>
    </source>
</evidence>
<dbReference type="InterPro" id="IPR036366">
    <property type="entry name" value="PGBDSf"/>
</dbReference>
<dbReference type="Pfam" id="PF00877">
    <property type="entry name" value="NLPC_P60"/>
    <property type="match status" value="1"/>
</dbReference>
<evidence type="ECO:0000256" key="5">
    <source>
        <dbReference type="ARBA" id="ARBA00022801"/>
    </source>
</evidence>
<dbReference type="EMBL" id="JAUSUP010000001">
    <property type="protein sequence ID" value="MDQ0350225.1"/>
    <property type="molecule type" value="Genomic_DNA"/>
</dbReference>
<dbReference type="Pfam" id="PF01476">
    <property type="entry name" value="LysM"/>
    <property type="match status" value="3"/>
</dbReference>
<feature type="domain" description="LysM" evidence="7">
    <location>
        <begin position="195"/>
        <end position="238"/>
    </location>
</feature>
<dbReference type="Gene3D" id="3.90.1720.10">
    <property type="entry name" value="endopeptidase domain like (from Nostoc punctiforme)"/>
    <property type="match status" value="1"/>
</dbReference>
<evidence type="ECO:0000259" key="7">
    <source>
        <dbReference type="PROSITE" id="PS51782"/>
    </source>
</evidence>
<keyword evidence="5" id="KW-0378">Hydrolase</keyword>
<feature type="domain" description="LysM" evidence="7">
    <location>
        <begin position="96"/>
        <end position="139"/>
    </location>
</feature>
<dbReference type="SUPFAM" id="SSF54106">
    <property type="entry name" value="LysM domain"/>
    <property type="match status" value="3"/>
</dbReference>
<accession>A0ABU0DPC7</accession>
<evidence type="ECO:0000256" key="4">
    <source>
        <dbReference type="ARBA" id="ARBA00022737"/>
    </source>
</evidence>
<dbReference type="PROSITE" id="PS51935">
    <property type="entry name" value="NLPC_P60"/>
    <property type="match status" value="1"/>
</dbReference>
<keyword evidence="2" id="KW-0645">Protease</keyword>
<evidence type="ECO:0000259" key="8">
    <source>
        <dbReference type="PROSITE" id="PS51935"/>
    </source>
</evidence>
<feature type="domain" description="LysM" evidence="7">
    <location>
        <begin position="144"/>
        <end position="187"/>
    </location>
</feature>
<dbReference type="SMART" id="SM00257">
    <property type="entry name" value="LysM"/>
    <property type="match status" value="3"/>
</dbReference>
<organism evidence="9 10">
    <name type="scientific">Alkalibacillus filiformis</name>
    <dbReference type="NCBI Taxonomy" id="200990"/>
    <lineage>
        <taxon>Bacteria</taxon>
        <taxon>Bacillati</taxon>
        <taxon>Bacillota</taxon>
        <taxon>Bacilli</taxon>
        <taxon>Bacillales</taxon>
        <taxon>Bacillaceae</taxon>
        <taxon>Alkalibacillus</taxon>
    </lineage>
</organism>
<proteinExistence type="inferred from homology"/>
<dbReference type="InterPro" id="IPR038765">
    <property type="entry name" value="Papain-like_cys_pep_sf"/>
</dbReference>
<dbReference type="Gene3D" id="1.10.101.10">
    <property type="entry name" value="PGBD-like superfamily/PGBD"/>
    <property type="match status" value="1"/>
</dbReference>
<evidence type="ECO:0000256" key="2">
    <source>
        <dbReference type="ARBA" id="ARBA00022670"/>
    </source>
</evidence>
<evidence type="ECO:0000256" key="1">
    <source>
        <dbReference type="ARBA" id="ARBA00007074"/>
    </source>
</evidence>
<reference evidence="9 10" key="1">
    <citation type="submission" date="2023-07" db="EMBL/GenBank/DDBJ databases">
        <title>Genomic Encyclopedia of Type Strains, Phase IV (KMG-IV): sequencing the most valuable type-strain genomes for metagenomic binning, comparative biology and taxonomic classification.</title>
        <authorList>
            <person name="Goeker M."/>
        </authorList>
    </citation>
    <scope>NUCLEOTIDE SEQUENCE [LARGE SCALE GENOMIC DNA]</scope>
    <source>
        <strain evidence="9 10">DSM 15448</strain>
    </source>
</reference>
<dbReference type="PANTHER" id="PTHR47360">
    <property type="entry name" value="MUREIN DD-ENDOPEPTIDASE MEPS/MUREIN LD-CARBOXYPEPTIDASE"/>
    <property type="match status" value="1"/>
</dbReference>
<dbReference type="InterPro" id="IPR036779">
    <property type="entry name" value="LysM_dom_sf"/>
</dbReference>
<name>A0ABU0DPC7_9BACI</name>
<dbReference type="PROSITE" id="PS51782">
    <property type="entry name" value="LYSM"/>
    <property type="match status" value="3"/>
</dbReference>
<sequence length="436" mass="48293">MDYMKGYRLEPNETGFTIIFYLDEHYSEFSDELDAIRLPSKRKYKNFKQYVIKNFSHLNVTKVKVMLGPALVMSFALGADYGSAEATSQQQAAHSHFHEVESGDSLYLIAQQYGTTVEAIKQLNGLSGNTIWIGQRLEVPHQSNDYKVKSGDSLYLIASQFDTTVDSIKQANGLTTDIIYAGQMLTIPTGTSASGTYTVQSGDSLYTIALKHGVSVDALRSANHLKSDVIYSGQTLTIPDSTPAEGPLSVGDENSAVENLQQNLISLGYFNQDPTAYYGSITSQSVRDFQRDYSLNVSGTADQTTLHEVDRALTKQELVNDLDTYTGVPYVWGGDSPEVGFDCSGFVYYMFKKHGVDTTRTTSAKLFNQGEPISRSDLQPGDLVYFAVNDPNSISHVGFYTGNNSFISATSSRGIWEYSMDNSYWSQYYVGANRIY</sequence>
<dbReference type="PANTHER" id="PTHR47360:SF1">
    <property type="entry name" value="ENDOPEPTIDASE NLPC-RELATED"/>
    <property type="match status" value="1"/>
</dbReference>
<evidence type="ECO:0000313" key="10">
    <source>
        <dbReference type="Proteomes" id="UP001236723"/>
    </source>
</evidence>
<dbReference type="InterPro" id="IPR002477">
    <property type="entry name" value="Peptidoglycan-bd-like"/>
</dbReference>
<keyword evidence="10" id="KW-1185">Reference proteome</keyword>
<comment type="similarity">
    <text evidence="1">Belongs to the peptidase C40 family.</text>
</comment>
<evidence type="ECO:0000313" key="9">
    <source>
        <dbReference type="EMBL" id="MDQ0350225.1"/>
    </source>
</evidence>
<protein>
    <submittedName>
        <fullName evidence="9">LysM repeat protein</fullName>
    </submittedName>
</protein>
<dbReference type="Pfam" id="PF01471">
    <property type="entry name" value="PG_binding_1"/>
    <property type="match status" value="1"/>
</dbReference>
<dbReference type="InterPro" id="IPR000064">
    <property type="entry name" value="NLP_P60_dom"/>
</dbReference>
<dbReference type="CDD" id="cd00118">
    <property type="entry name" value="LysM"/>
    <property type="match status" value="3"/>
</dbReference>
<dbReference type="InterPro" id="IPR036365">
    <property type="entry name" value="PGBD-like_sf"/>
</dbReference>
<evidence type="ECO:0000256" key="3">
    <source>
        <dbReference type="ARBA" id="ARBA00022729"/>
    </source>
</evidence>
<keyword evidence="6" id="KW-0788">Thiol protease</keyword>
<dbReference type="SUPFAM" id="SSF54001">
    <property type="entry name" value="Cysteine proteinases"/>
    <property type="match status" value="1"/>
</dbReference>